<name>A0ABR3IZI4_9AGAR</name>
<evidence type="ECO:0000313" key="4">
    <source>
        <dbReference type="Proteomes" id="UP001556367"/>
    </source>
</evidence>
<feature type="domain" description="Transposase Tc1-like" evidence="1">
    <location>
        <begin position="1"/>
        <end position="67"/>
    </location>
</feature>
<reference evidence="4" key="2">
    <citation type="submission" date="2024-06" db="EMBL/GenBank/DDBJ databases">
        <title>Multi-omics analyses provide insights into the biosynthesis of the anticancer antibiotic pleurotin in Hohenbuehelia grisea.</title>
        <authorList>
            <person name="Weaver J.A."/>
            <person name="Alberti F."/>
        </authorList>
    </citation>
    <scope>NUCLEOTIDE SEQUENCE [LARGE SCALE GENOMIC DNA]</scope>
    <source>
        <strain evidence="4">T-177</strain>
    </source>
</reference>
<keyword evidence="4" id="KW-1185">Reference proteome</keyword>
<organism evidence="2 4">
    <name type="scientific">Hohenbuehelia grisea</name>
    <dbReference type="NCBI Taxonomy" id="104357"/>
    <lineage>
        <taxon>Eukaryota</taxon>
        <taxon>Fungi</taxon>
        <taxon>Dikarya</taxon>
        <taxon>Basidiomycota</taxon>
        <taxon>Agaricomycotina</taxon>
        <taxon>Agaricomycetes</taxon>
        <taxon>Agaricomycetidae</taxon>
        <taxon>Agaricales</taxon>
        <taxon>Pleurotineae</taxon>
        <taxon>Pleurotaceae</taxon>
        <taxon>Hohenbuehelia</taxon>
    </lineage>
</organism>
<protein>
    <recommendedName>
        <fullName evidence="1">Transposase Tc1-like domain-containing protein</fullName>
    </recommendedName>
</protein>
<evidence type="ECO:0000313" key="2">
    <source>
        <dbReference type="EMBL" id="KAL0948726.1"/>
    </source>
</evidence>
<dbReference type="Proteomes" id="UP001556367">
    <property type="component" value="Unassembled WGS sequence"/>
</dbReference>
<gene>
    <name evidence="3" type="ORF">HGRIS_001452</name>
    <name evidence="2" type="ORF">HGRIS_008860</name>
</gene>
<evidence type="ECO:0000313" key="3">
    <source>
        <dbReference type="EMBL" id="KAL0957671.1"/>
    </source>
</evidence>
<dbReference type="EMBL" id="JASNQZ010000012">
    <property type="protein sequence ID" value="KAL0948726.1"/>
    <property type="molecule type" value="Genomic_DNA"/>
</dbReference>
<dbReference type="Pfam" id="PF01498">
    <property type="entry name" value="HTH_Tnp_Tc3_2"/>
    <property type="match status" value="1"/>
</dbReference>
<dbReference type="EMBL" id="JASNQZ010000005">
    <property type="protein sequence ID" value="KAL0957671.1"/>
    <property type="molecule type" value="Genomic_DNA"/>
</dbReference>
<dbReference type="InterPro" id="IPR002492">
    <property type="entry name" value="Transposase_Tc1-like"/>
</dbReference>
<evidence type="ECO:0000259" key="1">
    <source>
        <dbReference type="Pfam" id="PF01498"/>
    </source>
</evidence>
<accession>A0ABR3IZI4</accession>
<reference evidence="2" key="1">
    <citation type="journal article" date="2024" name="ACS Chem. Biol.">
        <title>Early Steps of the Biosynthesis of the Anticancer Antibiotic Pleurotin.</title>
        <authorList>
            <person name="Weaver J.A."/>
            <person name="Alkhder D."/>
            <person name="Prasongpholchai P."/>
            <person name="Tadesse M.D."/>
            <person name="de Los Santos E.L."/>
            <person name="Song L."/>
            <person name="Corre C."/>
            <person name="Alberti F."/>
        </authorList>
    </citation>
    <scope>NUCLEOTIDE SEQUENCE</scope>
    <source>
        <strain evidence="2">T-177</strain>
    </source>
</reference>
<proteinExistence type="predicted"/>
<comment type="caution">
    <text evidence="2">The sequence shown here is derived from an EMBL/GenBank/DDBJ whole genome shotgun (WGS) entry which is preliminary data.</text>
</comment>
<sequence>MLVRNARKHRRAPFTELANSLQLDVSESTICRTLAGEGYHRRVARRRPFLTKVQKQGRMRWAREYMHWDEDDWGGVEFSVALLLVSGLQEDMRTKSQWRLGPSSW</sequence>